<dbReference type="AlphaFoldDB" id="R7TTB4"/>
<dbReference type="GO" id="GO:0016787">
    <property type="term" value="F:hydrolase activity"/>
    <property type="evidence" value="ECO:0007669"/>
    <property type="project" value="TreeGrafter"/>
</dbReference>
<accession>R7TTB4</accession>
<evidence type="ECO:0000313" key="7">
    <source>
        <dbReference type="EMBL" id="ELT94726.1"/>
    </source>
</evidence>
<feature type="region of interest" description="Disordered" evidence="4">
    <location>
        <begin position="1"/>
        <end position="20"/>
    </location>
</feature>
<reference evidence="9" key="1">
    <citation type="submission" date="2012-12" db="EMBL/GenBank/DDBJ databases">
        <authorList>
            <person name="Hellsten U."/>
            <person name="Grimwood J."/>
            <person name="Chapman J.A."/>
            <person name="Shapiro H."/>
            <person name="Aerts A."/>
            <person name="Otillar R.P."/>
            <person name="Terry A.Y."/>
            <person name="Boore J.L."/>
            <person name="Simakov O."/>
            <person name="Marletaz F."/>
            <person name="Cho S.-J."/>
            <person name="Edsinger-Gonzales E."/>
            <person name="Havlak P."/>
            <person name="Kuo D.-H."/>
            <person name="Larsson T."/>
            <person name="Lv J."/>
            <person name="Arendt D."/>
            <person name="Savage R."/>
            <person name="Osoegawa K."/>
            <person name="de Jong P."/>
            <person name="Lindberg D.R."/>
            <person name="Seaver E.C."/>
            <person name="Weisblat D.A."/>
            <person name="Putnam N.H."/>
            <person name="Grigoriev I.V."/>
            <person name="Rokhsar D.S."/>
        </authorList>
    </citation>
    <scope>NUCLEOTIDE SEQUENCE</scope>
    <source>
        <strain evidence="9">I ESC-2004</strain>
    </source>
</reference>
<dbReference type="EMBL" id="AMQN01012180">
    <property type="status" value="NOT_ANNOTATED_CDS"/>
    <property type="molecule type" value="Genomic_DNA"/>
</dbReference>
<evidence type="ECO:0000313" key="8">
    <source>
        <dbReference type="EnsemblMetazoa" id="CapteP198473"/>
    </source>
</evidence>
<dbReference type="InterPro" id="IPR011042">
    <property type="entry name" value="6-blade_b-propeller_TolB-like"/>
</dbReference>
<evidence type="ECO:0000313" key="9">
    <source>
        <dbReference type="Proteomes" id="UP000014760"/>
    </source>
</evidence>
<dbReference type="STRING" id="283909.R7TTB4"/>
<keyword evidence="2" id="KW-0597">Phosphoprotein</keyword>
<reference evidence="7 9" key="2">
    <citation type="journal article" date="2013" name="Nature">
        <title>Insights into bilaterian evolution from three spiralian genomes.</title>
        <authorList>
            <person name="Simakov O."/>
            <person name="Marletaz F."/>
            <person name="Cho S.J."/>
            <person name="Edsinger-Gonzales E."/>
            <person name="Havlak P."/>
            <person name="Hellsten U."/>
            <person name="Kuo D.H."/>
            <person name="Larsson T."/>
            <person name="Lv J."/>
            <person name="Arendt D."/>
            <person name="Savage R."/>
            <person name="Osoegawa K."/>
            <person name="de Jong P."/>
            <person name="Grimwood J."/>
            <person name="Chapman J.A."/>
            <person name="Shapiro H."/>
            <person name="Aerts A."/>
            <person name="Otillar R.P."/>
            <person name="Terry A.Y."/>
            <person name="Boore J.L."/>
            <person name="Grigoriev I.V."/>
            <person name="Lindberg D.R."/>
            <person name="Seaver E.C."/>
            <person name="Weisblat D.A."/>
            <person name="Putnam N.H."/>
            <person name="Rokhsar D.S."/>
        </authorList>
    </citation>
    <scope>NUCLEOTIDE SEQUENCE</scope>
    <source>
        <strain evidence="7 9">I ESC-2004</strain>
    </source>
</reference>
<evidence type="ECO:0000256" key="1">
    <source>
        <dbReference type="ARBA" id="ARBA00009191"/>
    </source>
</evidence>
<dbReference type="Gene3D" id="2.120.10.30">
    <property type="entry name" value="TolB, C-terminal domain"/>
    <property type="match status" value="1"/>
</dbReference>
<dbReference type="Pfam" id="PF03088">
    <property type="entry name" value="Str_synth"/>
    <property type="match status" value="1"/>
</dbReference>
<evidence type="ECO:0000256" key="2">
    <source>
        <dbReference type="ARBA" id="ARBA00022553"/>
    </source>
</evidence>
<reference evidence="8" key="3">
    <citation type="submission" date="2015-06" db="UniProtKB">
        <authorList>
            <consortium name="EnsemblMetazoa"/>
        </authorList>
    </citation>
    <scope>IDENTIFICATION</scope>
</reference>
<dbReference type="Pfam" id="PF20067">
    <property type="entry name" value="SSL_N"/>
    <property type="match status" value="1"/>
</dbReference>
<dbReference type="EnsemblMetazoa" id="CapteT198473">
    <property type="protein sequence ID" value="CapteP198473"/>
    <property type="gene ID" value="CapteG198473"/>
</dbReference>
<dbReference type="HOGENOM" id="CLU_023267_0_0_1"/>
<keyword evidence="9" id="KW-1185">Reference proteome</keyword>
<dbReference type="GO" id="GO:0012505">
    <property type="term" value="C:endomembrane system"/>
    <property type="evidence" value="ECO:0007669"/>
    <property type="project" value="TreeGrafter"/>
</dbReference>
<feature type="transmembrane region" description="Helical" evidence="5">
    <location>
        <begin position="41"/>
        <end position="63"/>
    </location>
</feature>
<protein>
    <recommendedName>
        <fullName evidence="6">Strictosidine synthase conserved region domain-containing protein</fullName>
    </recommendedName>
</protein>
<sequence>MFVLRSRNCTKEENEAEPEEEIQEKVETSVFLKWMYLQQHWILRTILETSLFFIFSVTVLYLWPSKFTPVAYRFPDSPPLTGALQPNSELAKAKQGFKGELNGPEAIVSHEGVLYTGSADGKVLSIHNGEILVLAQFGPKNPCATKYYEEICGRPLGMAVSPFNGHLWVIDAIFGLYSVNMTTGEFKRKVSADQLIAGRYSKFFNDVSISPVNGRVYISDTSTKWRRTDFFVLGLETNPDGRILEYNPATGDLIEVCTGVSPNGIQITSDGSAILISDTSFATISKCQLIGKTRGKVEVVMKNMPGFPDNIRASPRGTHWVALTAVRQPTILIELVSPCPFLKEMIYKLSMIWKSELVRPVRDMIPKGSKPMNKKYGLIIEINEKGHVIRSLHDNSGKISSISHVQESEDGVLYLGSATNDYIGILQLS</sequence>
<evidence type="ECO:0000259" key="6">
    <source>
        <dbReference type="Pfam" id="PF03088"/>
    </source>
</evidence>
<dbReference type="InterPro" id="IPR018119">
    <property type="entry name" value="Strictosidine_synth_cons-reg"/>
</dbReference>
<dbReference type="SUPFAM" id="SSF63829">
    <property type="entry name" value="Calcium-dependent phosphotriesterase"/>
    <property type="match status" value="1"/>
</dbReference>
<dbReference type="PANTHER" id="PTHR10426:SF88">
    <property type="entry name" value="ADIPOCYTE PLASMA MEMBRANE-ASSOCIATED PROTEIN HEMOMUCIN-RELATED"/>
    <property type="match status" value="1"/>
</dbReference>
<comment type="similarity">
    <text evidence="1">Belongs to the strictosidine synthase family.</text>
</comment>
<dbReference type="Proteomes" id="UP000014760">
    <property type="component" value="Unassembled WGS sequence"/>
</dbReference>
<keyword evidence="5" id="KW-1133">Transmembrane helix</keyword>
<keyword evidence="5" id="KW-0812">Transmembrane</keyword>
<keyword evidence="5" id="KW-0472">Membrane</keyword>
<evidence type="ECO:0000256" key="4">
    <source>
        <dbReference type="SAM" id="MobiDB-lite"/>
    </source>
</evidence>
<dbReference type="EMBL" id="KB309345">
    <property type="protein sequence ID" value="ELT94726.1"/>
    <property type="molecule type" value="Genomic_DNA"/>
</dbReference>
<organism evidence="7">
    <name type="scientific">Capitella teleta</name>
    <name type="common">Polychaete worm</name>
    <dbReference type="NCBI Taxonomy" id="283909"/>
    <lineage>
        <taxon>Eukaryota</taxon>
        <taxon>Metazoa</taxon>
        <taxon>Spiralia</taxon>
        <taxon>Lophotrochozoa</taxon>
        <taxon>Annelida</taxon>
        <taxon>Polychaeta</taxon>
        <taxon>Sedentaria</taxon>
        <taxon>Scolecida</taxon>
        <taxon>Capitellidae</taxon>
        <taxon>Capitella</taxon>
    </lineage>
</organism>
<dbReference type="FunCoup" id="R7TTB4">
    <property type="interactions" value="779"/>
</dbReference>
<gene>
    <name evidence="7" type="ORF">CAPTEDRAFT_198473</name>
</gene>
<proteinExistence type="inferred from homology"/>
<dbReference type="OrthoDB" id="5307922at2759"/>
<keyword evidence="3" id="KW-0325">Glycoprotein</keyword>
<evidence type="ECO:0000256" key="5">
    <source>
        <dbReference type="SAM" id="Phobius"/>
    </source>
</evidence>
<name>R7TTB4_CAPTE</name>
<dbReference type="OMA" id="CCRTRAQ"/>
<evidence type="ECO:0000256" key="3">
    <source>
        <dbReference type="ARBA" id="ARBA00023180"/>
    </source>
</evidence>
<feature type="domain" description="Strictosidine synthase conserved region" evidence="6">
    <location>
        <begin position="205"/>
        <end position="287"/>
    </location>
</feature>
<dbReference type="PANTHER" id="PTHR10426">
    <property type="entry name" value="STRICTOSIDINE SYNTHASE-RELATED"/>
    <property type="match status" value="1"/>
</dbReference>